<proteinExistence type="predicted"/>
<dbReference type="RefSeq" id="WP_139654815.1">
    <property type="nucleotide sequence ID" value="NZ_CAWOQH010000177.1"/>
</dbReference>
<organism evidence="2 3">
    <name type="scientific">Photorhabdus luminescens subsp. sonorensis</name>
    <dbReference type="NCBI Taxonomy" id="1173677"/>
    <lineage>
        <taxon>Bacteria</taxon>
        <taxon>Pseudomonadati</taxon>
        <taxon>Pseudomonadota</taxon>
        <taxon>Gammaproteobacteria</taxon>
        <taxon>Enterobacterales</taxon>
        <taxon>Morganellaceae</taxon>
        <taxon>Photorhabdus</taxon>
    </lineage>
</organism>
<dbReference type="Proteomes" id="UP000307592">
    <property type="component" value="Unassembled WGS sequence"/>
</dbReference>
<dbReference type="GO" id="GO:0004519">
    <property type="term" value="F:endonuclease activity"/>
    <property type="evidence" value="ECO:0007669"/>
    <property type="project" value="UniProtKB-KW"/>
</dbReference>
<dbReference type="AlphaFoldDB" id="A0A5C4RLE9"/>
<evidence type="ECO:0000313" key="2">
    <source>
        <dbReference type="EMBL" id="TNH44541.1"/>
    </source>
</evidence>
<protein>
    <submittedName>
        <fullName evidence="2">HNH endonuclease</fullName>
    </submittedName>
</protein>
<evidence type="ECO:0000259" key="1">
    <source>
        <dbReference type="Pfam" id="PF13391"/>
    </source>
</evidence>
<accession>A0A5C4RLE9</accession>
<reference evidence="2 3" key="1">
    <citation type="submission" date="2019-01" db="EMBL/GenBank/DDBJ databases">
        <title>Draft genome assembly of Photorhabdus luminescens subsp. sonorensis Caborca.</title>
        <authorList>
            <person name="Duong D.A."/>
            <person name="Espinosa-Artiles P."/>
            <person name="Orozco R.A."/>
            <person name="Molnar I."/>
            <person name="Stock P."/>
        </authorList>
    </citation>
    <scope>NUCLEOTIDE SEQUENCE [LARGE SCALE GENOMIC DNA]</scope>
    <source>
        <strain evidence="2 3">Caborca</strain>
    </source>
</reference>
<keyword evidence="2" id="KW-0540">Nuclease</keyword>
<evidence type="ECO:0000313" key="3">
    <source>
        <dbReference type="Proteomes" id="UP000307592"/>
    </source>
</evidence>
<sequence>MAITGKSIKLLWSNAAGRCSFTDCNEKLSVEQAAHLAPYTIGEMAHIKGKHLGSNRYDAEQIDKQRDGYENLILLCPNHHTLIDKPENEQKYTVEVLLNMKKAHESYISHVTENEKIANIDDLKNAIAMLLAQNYQTWKQYGPLSENARKEPHSDELHAIWLRERLATIVPNNRVIEKLIICNKNLFSRKYYPVITRFLSHVKSYECWVNDEIPYKAVMRFPTDFEAFIFEE</sequence>
<comment type="caution">
    <text evidence="2">The sequence shown here is derived from an EMBL/GenBank/DDBJ whole genome shotgun (WGS) entry which is preliminary data.</text>
</comment>
<dbReference type="EMBL" id="SBIJ01000005">
    <property type="protein sequence ID" value="TNH44541.1"/>
    <property type="molecule type" value="Genomic_DNA"/>
</dbReference>
<feature type="domain" description="HNH nuclease" evidence="1">
    <location>
        <begin position="19"/>
        <end position="85"/>
    </location>
</feature>
<name>A0A5C4RLE9_PHOLU</name>
<gene>
    <name evidence="2" type="ORF">EP164_04895</name>
</gene>
<dbReference type="InterPro" id="IPR003615">
    <property type="entry name" value="HNH_nuc"/>
</dbReference>
<keyword evidence="2" id="KW-0255">Endonuclease</keyword>
<keyword evidence="2" id="KW-0378">Hydrolase</keyword>
<dbReference type="Pfam" id="PF13391">
    <property type="entry name" value="HNH_2"/>
    <property type="match status" value="1"/>
</dbReference>